<name>A0ABX7PUK9_9BACT</name>
<dbReference type="RefSeq" id="WP_206845196.1">
    <property type="nucleotide sequence ID" value="NZ_CP065956.1"/>
</dbReference>
<reference evidence="1 2" key="1">
    <citation type="submission" date="2020-12" db="EMBL/GenBank/DDBJ databases">
        <authorList>
            <person name="Awala S.I."/>
            <person name="Gwak J.-H."/>
            <person name="Kim S.-J."/>
            <person name="Rhee S.-K."/>
        </authorList>
    </citation>
    <scope>NUCLEOTIDE SEQUENCE [LARGE SCALE GENOMIC DNA]</scope>
    <source>
        <strain evidence="1 2">IT5</strain>
    </source>
</reference>
<accession>A0ABX7PUK9</accession>
<evidence type="ECO:0008006" key="3">
    <source>
        <dbReference type="Google" id="ProtNLM"/>
    </source>
</evidence>
<dbReference type="EMBL" id="CP065956">
    <property type="protein sequence ID" value="QSR86289.1"/>
    <property type="molecule type" value="Genomic_DNA"/>
</dbReference>
<evidence type="ECO:0000313" key="1">
    <source>
        <dbReference type="EMBL" id="QSR86289.1"/>
    </source>
</evidence>
<proteinExistence type="predicted"/>
<dbReference type="Proteomes" id="UP000663088">
    <property type="component" value="Chromosome"/>
</dbReference>
<protein>
    <recommendedName>
        <fullName evidence="3">Universal stress protein</fullName>
    </recommendedName>
</protein>
<sequence>MTAQDIKEKPTHGKKSVLIVVEADPERSPRFAEALRVAAGLSMHPYLCVSLVLKESLLRFLDEKACSRWVDSDIIDGAWSDLKENGCRIFSAKPQEEHFDCLIQFDSA</sequence>
<gene>
    <name evidence="1" type="ORF">EM20IM_07235</name>
</gene>
<organism evidence="1 2">
    <name type="scientific">Candidatus Methylacidiphilum infernorum</name>
    <dbReference type="NCBI Taxonomy" id="511746"/>
    <lineage>
        <taxon>Bacteria</taxon>
        <taxon>Pseudomonadati</taxon>
        <taxon>Verrucomicrobiota</taxon>
        <taxon>Methylacidiphilae</taxon>
        <taxon>Methylacidiphilales</taxon>
        <taxon>Methylacidiphilaceae</taxon>
        <taxon>Methylacidiphilum (ex Ratnadevi et al. 2023)</taxon>
    </lineage>
</organism>
<evidence type="ECO:0000313" key="2">
    <source>
        <dbReference type="Proteomes" id="UP000663088"/>
    </source>
</evidence>
<keyword evidence="2" id="KW-1185">Reference proteome</keyword>